<organism evidence="1 2">
    <name type="scientific">Faecalibacterium duncaniae (strain DSM 17677 / JCM 31915 / A2-165)</name>
    <name type="common">Faecalibacterium prausnitzii</name>
    <dbReference type="NCBI Taxonomy" id="411483"/>
    <lineage>
        <taxon>Bacteria</taxon>
        <taxon>Bacillati</taxon>
        <taxon>Bacillota</taxon>
        <taxon>Clostridia</taxon>
        <taxon>Eubacteriales</taxon>
        <taxon>Oscillospiraceae</taxon>
        <taxon>Faecalibacterium</taxon>
    </lineage>
</organism>
<dbReference type="GeneID" id="90660479"/>
<dbReference type="Gene3D" id="3.90.1010.20">
    <property type="match status" value="1"/>
</dbReference>
<name>C7HAI3_FAED2</name>
<sequence length="131" mass="13621">MNGTSDITATDDKDVNAQVDVSIVALTTDADRRVTSAIADMAEPALTVVSDGGVTAPDLVKTKLELGEDYGMRGASALGKEWYEHSEGFCDALKGKTRTEIAGLSGGDADLKALCTIDITDLQKAALDALS</sequence>
<evidence type="ECO:0000313" key="1">
    <source>
        <dbReference type="EMBL" id="EEU95047.1"/>
    </source>
</evidence>
<dbReference type="STRING" id="411483.FAEPRAA2165_03379"/>
<dbReference type="PATRIC" id="fig|411483.3.peg.2659"/>
<protein>
    <submittedName>
        <fullName evidence="1">Uncharacterized protein</fullName>
    </submittedName>
</protein>
<reference evidence="1" key="1">
    <citation type="submission" date="2009-08" db="EMBL/GenBank/DDBJ databases">
        <authorList>
            <person name="Weinstock G."/>
            <person name="Sodergren E."/>
            <person name="Clifton S."/>
            <person name="Fulton L."/>
            <person name="Fulton B."/>
            <person name="Courtney L."/>
            <person name="Fronick C."/>
            <person name="Harrison M."/>
            <person name="Strong C."/>
            <person name="Farmer C."/>
            <person name="Delahaunty K."/>
            <person name="Markovic C."/>
            <person name="Hall O."/>
            <person name="Minx P."/>
            <person name="Tomlinson C."/>
            <person name="Mitreva M."/>
            <person name="Nelson J."/>
            <person name="Hou S."/>
            <person name="Wollam A."/>
            <person name="Pepin K.H."/>
            <person name="Johnson M."/>
            <person name="Bhonagiri V."/>
            <person name="Nash W.E."/>
            <person name="Warren W."/>
            <person name="Chinwalla A."/>
            <person name="Mardis E.R."/>
            <person name="Wilson R.K."/>
        </authorList>
    </citation>
    <scope>NUCLEOTIDE SEQUENCE [LARGE SCALE GENOMIC DNA]</scope>
    <source>
        <strain evidence="1">A2-165</strain>
    </source>
</reference>
<evidence type="ECO:0000313" key="2">
    <source>
        <dbReference type="Proteomes" id="UP000004619"/>
    </source>
</evidence>
<dbReference type="RefSeq" id="WP_005936203.1">
    <property type="nucleotide sequence ID" value="NZ_CP022479.1"/>
</dbReference>
<dbReference type="HOGENOM" id="CLU_1924431_0_0_9"/>
<comment type="caution">
    <text evidence="1">The sequence shown here is derived from an EMBL/GenBank/DDBJ whole genome shotgun (WGS) entry which is preliminary data.</text>
</comment>
<dbReference type="EMBL" id="ACOP02000091">
    <property type="protein sequence ID" value="EEU95047.1"/>
    <property type="molecule type" value="Genomic_DNA"/>
</dbReference>
<dbReference type="Proteomes" id="UP000004619">
    <property type="component" value="Unassembled WGS sequence"/>
</dbReference>
<accession>C7HAI3</accession>
<proteinExistence type="predicted"/>
<dbReference type="AlphaFoldDB" id="C7HAI3"/>
<gene>
    <name evidence="1" type="ORF">FAEPRAA2165_03379</name>
</gene>
<keyword evidence="2" id="KW-1185">Reference proteome</keyword>